<evidence type="ECO:0000259" key="4">
    <source>
        <dbReference type="Pfam" id="PF22624"/>
    </source>
</evidence>
<reference evidence="5 6" key="1">
    <citation type="submission" date="2016-10" db="EMBL/GenBank/DDBJ databases">
        <authorList>
            <person name="de Groot N.N."/>
        </authorList>
    </citation>
    <scope>NUCLEOTIDE SEQUENCE [LARGE SCALE GENOMIC DNA]</scope>
    <source>
        <strain evidence="5 6">Nm110</strain>
    </source>
</reference>
<organism evidence="5 6">
    <name type="scientific">Nitrosomonas communis</name>
    <dbReference type="NCBI Taxonomy" id="44574"/>
    <lineage>
        <taxon>Bacteria</taxon>
        <taxon>Pseudomonadati</taxon>
        <taxon>Pseudomonadota</taxon>
        <taxon>Betaproteobacteria</taxon>
        <taxon>Nitrosomonadales</taxon>
        <taxon>Nitrosomonadaceae</taxon>
        <taxon>Nitrosomonas</taxon>
    </lineage>
</organism>
<dbReference type="GO" id="GO:0008897">
    <property type="term" value="F:holo-[acyl-carrier-protein] synthase activity"/>
    <property type="evidence" value="ECO:0007669"/>
    <property type="project" value="InterPro"/>
</dbReference>
<dbReference type="SUPFAM" id="SSF56214">
    <property type="entry name" value="4'-phosphopantetheinyl transferase"/>
    <property type="match status" value="2"/>
</dbReference>
<gene>
    <name evidence="5" type="ORF">SAMN05421882_100910</name>
</gene>
<dbReference type="Pfam" id="PF22624">
    <property type="entry name" value="AASDHPPT_N"/>
    <property type="match status" value="1"/>
</dbReference>
<dbReference type="GO" id="GO:0005829">
    <property type="term" value="C:cytosol"/>
    <property type="evidence" value="ECO:0007669"/>
    <property type="project" value="TreeGrafter"/>
</dbReference>
<protein>
    <submittedName>
        <fullName evidence="5">4'-phosphopantetheinyl transferase</fullName>
    </submittedName>
</protein>
<dbReference type="InterPro" id="IPR055066">
    <property type="entry name" value="AASDHPPT_N"/>
</dbReference>
<dbReference type="AlphaFoldDB" id="A0A1H2T0G2"/>
<proteinExistence type="inferred from homology"/>
<dbReference type="Pfam" id="PF01648">
    <property type="entry name" value="ACPS"/>
    <property type="match status" value="1"/>
</dbReference>
<dbReference type="InterPro" id="IPR008278">
    <property type="entry name" value="4-PPantetheinyl_Trfase_dom"/>
</dbReference>
<evidence type="ECO:0000313" key="5">
    <source>
        <dbReference type="EMBL" id="SDW36764.1"/>
    </source>
</evidence>
<dbReference type="EMBL" id="FNNH01000009">
    <property type="protein sequence ID" value="SDW36764.1"/>
    <property type="molecule type" value="Genomic_DNA"/>
</dbReference>
<dbReference type="GO" id="GO:0000287">
    <property type="term" value="F:magnesium ion binding"/>
    <property type="evidence" value="ECO:0007669"/>
    <property type="project" value="InterPro"/>
</dbReference>
<comment type="similarity">
    <text evidence="1">Belongs to the P-Pant transferase superfamily. Gsp/Sfp/HetI/AcpT family.</text>
</comment>
<evidence type="ECO:0000313" key="6">
    <source>
        <dbReference type="Proteomes" id="UP000183454"/>
    </source>
</evidence>
<dbReference type="Proteomes" id="UP000183454">
    <property type="component" value="Unassembled WGS sequence"/>
</dbReference>
<evidence type="ECO:0000256" key="2">
    <source>
        <dbReference type="ARBA" id="ARBA00022679"/>
    </source>
</evidence>
<accession>A0A1H2T0G2</accession>
<feature type="domain" description="4'-phosphopantetheinyl transferase" evidence="3">
    <location>
        <begin position="119"/>
        <end position="201"/>
    </location>
</feature>
<keyword evidence="2 5" id="KW-0808">Transferase</keyword>
<evidence type="ECO:0000259" key="3">
    <source>
        <dbReference type="Pfam" id="PF01648"/>
    </source>
</evidence>
<dbReference type="InterPro" id="IPR037143">
    <property type="entry name" value="4-PPantetheinyl_Trfase_dom_sf"/>
</dbReference>
<sequence>MKHLKCLQLPETMPIGVDVWLLEFDFDSNQLAVDWALLSAEEKARALRFRQLRDRVRFIATRAALRRLLAECVMAPPQTLRIETNSFGKPCLPAHSGIEFNVSHADNFALIALSTHGEVGVDIEQCHRDVANLEAHVLSSVERAWRIWSSKNFIELWVVKESVLKALGCGISEYLPAITVLPKHDGSYCITHDQTEWAEVNAWSISAPIHYAAALALTHKSQSLAKRQSFLS</sequence>
<dbReference type="GO" id="GO:0019878">
    <property type="term" value="P:lysine biosynthetic process via aminoadipic acid"/>
    <property type="evidence" value="ECO:0007669"/>
    <property type="project" value="TreeGrafter"/>
</dbReference>
<dbReference type="PANTHER" id="PTHR12215:SF10">
    <property type="entry name" value="L-AMINOADIPATE-SEMIALDEHYDE DEHYDROGENASE-PHOSPHOPANTETHEINYL TRANSFERASE"/>
    <property type="match status" value="1"/>
</dbReference>
<feature type="domain" description="4'-phosphopantetheinyl transferase N-terminal" evidence="4">
    <location>
        <begin position="30"/>
        <end position="113"/>
    </location>
</feature>
<evidence type="ECO:0000256" key="1">
    <source>
        <dbReference type="ARBA" id="ARBA00010990"/>
    </source>
</evidence>
<dbReference type="RefSeq" id="WP_074666136.1">
    <property type="nucleotide sequence ID" value="NZ_FNNH01000009.1"/>
</dbReference>
<dbReference type="PANTHER" id="PTHR12215">
    <property type="entry name" value="PHOSPHOPANTETHEINE TRANSFERASE"/>
    <property type="match status" value="1"/>
</dbReference>
<dbReference type="Gene3D" id="3.90.470.20">
    <property type="entry name" value="4'-phosphopantetheinyl transferase domain"/>
    <property type="match status" value="2"/>
</dbReference>
<name>A0A1H2T0G2_9PROT</name>
<dbReference type="InterPro" id="IPR050559">
    <property type="entry name" value="P-Pant_transferase_sf"/>
</dbReference>